<dbReference type="EMBL" id="JAJTJA010000002">
    <property type="protein sequence ID" value="KAH8703671.1"/>
    <property type="molecule type" value="Genomic_DNA"/>
</dbReference>
<dbReference type="Proteomes" id="UP001201262">
    <property type="component" value="Unassembled WGS sequence"/>
</dbReference>
<dbReference type="FunFam" id="1.10.510.10:FF:000211">
    <property type="entry name" value="Cyclin-dependent kinase G-2"/>
    <property type="match status" value="1"/>
</dbReference>
<evidence type="ECO:0000256" key="4">
    <source>
        <dbReference type="ARBA" id="ARBA00022679"/>
    </source>
</evidence>
<dbReference type="InterPro" id="IPR050108">
    <property type="entry name" value="CDK"/>
</dbReference>
<keyword evidence="6 12" id="KW-0418">Kinase</keyword>
<dbReference type="Pfam" id="PF00069">
    <property type="entry name" value="Pkinase"/>
    <property type="match status" value="1"/>
</dbReference>
<keyword evidence="5" id="KW-0547">Nucleotide-binding</keyword>
<dbReference type="FunFam" id="3.30.200.20:FF:000054">
    <property type="entry name" value="Cyclin-dependent kinase 11B"/>
    <property type="match status" value="1"/>
</dbReference>
<dbReference type="InterPro" id="IPR011009">
    <property type="entry name" value="Kinase-like_dom_sf"/>
</dbReference>
<evidence type="ECO:0000256" key="3">
    <source>
        <dbReference type="ARBA" id="ARBA00022527"/>
    </source>
</evidence>
<gene>
    <name evidence="12" type="ORF">BGW36DRAFT_369746</name>
</gene>
<evidence type="ECO:0000313" key="12">
    <source>
        <dbReference type="EMBL" id="KAH8703671.1"/>
    </source>
</evidence>
<sequence length="467" mass="52629">MSAPSKSRWANEDPEEEAAIARQKREKEEKKRAKAEKQRKLEQQKQPPATQDKIEKLENAAERPSKRRRLSNEPGTSAENAEIETRRKLLQFPAPEWAPCRHVDNYQRLNHIEEGSYGLVSRAKDLVTGEIVALKKLKIDKSPDGFPVTGLREIQTLQRARHNNIVRLREIVMGNNMNDVYLVMDFLEHDMKTLLDDMQEPFLPSEIKTLLQQMISATEFLHSHWILHRDLKTSNLLMNNRGEIKIADFGMARYYGDPPPKLTQLVVTLWYRSPELLLGAESYGPEIDIWSVGCIFGELLTTDPLFQGKNEVDQLSKIFAVTGPPTQQIWPTFRSLPNAKSLRLPPGSASSSGSLTNPPLLPRSKFPYLTNAGLHLLSSLLALNPAARPTAAECLKHPYFREDPRPKAKEMFPTFPSKAGQERRRRRATPEAPKHGEEAPHLDFANVFGGAAASAEETGAGFALRLG</sequence>
<evidence type="ECO:0000256" key="6">
    <source>
        <dbReference type="ARBA" id="ARBA00022777"/>
    </source>
</evidence>
<dbReference type="PROSITE" id="PS50011">
    <property type="entry name" value="PROTEIN_KINASE_DOM"/>
    <property type="match status" value="1"/>
</dbReference>
<comment type="catalytic activity">
    <reaction evidence="9">
        <text>L-seryl-[protein] + ATP = O-phospho-L-seryl-[protein] + ADP + H(+)</text>
        <dbReference type="Rhea" id="RHEA:17989"/>
        <dbReference type="Rhea" id="RHEA-COMP:9863"/>
        <dbReference type="Rhea" id="RHEA-COMP:11604"/>
        <dbReference type="ChEBI" id="CHEBI:15378"/>
        <dbReference type="ChEBI" id="CHEBI:29999"/>
        <dbReference type="ChEBI" id="CHEBI:30616"/>
        <dbReference type="ChEBI" id="CHEBI:83421"/>
        <dbReference type="ChEBI" id="CHEBI:456216"/>
        <dbReference type="EC" id="2.7.11.22"/>
    </reaction>
</comment>
<name>A0AAD4Q4V8_9EURO</name>
<evidence type="ECO:0000256" key="5">
    <source>
        <dbReference type="ARBA" id="ARBA00022741"/>
    </source>
</evidence>
<dbReference type="AlphaFoldDB" id="A0AAD4Q4V8"/>
<dbReference type="SMART" id="SM00220">
    <property type="entry name" value="S_TKc"/>
    <property type="match status" value="1"/>
</dbReference>
<evidence type="ECO:0000256" key="8">
    <source>
        <dbReference type="ARBA" id="ARBA00047811"/>
    </source>
</evidence>
<dbReference type="GO" id="GO:0005524">
    <property type="term" value="F:ATP binding"/>
    <property type="evidence" value="ECO:0007669"/>
    <property type="project" value="UniProtKB-KW"/>
</dbReference>
<evidence type="ECO:0000313" key="13">
    <source>
        <dbReference type="Proteomes" id="UP001201262"/>
    </source>
</evidence>
<dbReference type="InterPro" id="IPR000719">
    <property type="entry name" value="Prot_kinase_dom"/>
</dbReference>
<dbReference type="PANTHER" id="PTHR24056">
    <property type="entry name" value="CELL DIVISION PROTEIN KINASE"/>
    <property type="match status" value="1"/>
</dbReference>
<feature type="region of interest" description="Disordered" evidence="10">
    <location>
        <begin position="1"/>
        <end position="84"/>
    </location>
</feature>
<evidence type="ECO:0000259" key="11">
    <source>
        <dbReference type="PROSITE" id="PS50011"/>
    </source>
</evidence>
<dbReference type="Gene3D" id="1.10.510.10">
    <property type="entry name" value="Transferase(Phosphotransferase) domain 1"/>
    <property type="match status" value="1"/>
</dbReference>
<feature type="region of interest" description="Disordered" evidence="10">
    <location>
        <begin position="405"/>
        <end position="441"/>
    </location>
</feature>
<evidence type="ECO:0000256" key="1">
    <source>
        <dbReference type="ARBA" id="ARBA00006485"/>
    </source>
</evidence>
<protein>
    <recommendedName>
        <fullName evidence="2">cyclin-dependent kinase</fullName>
        <ecNumber evidence="2">2.7.11.22</ecNumber>
    </recommendedName>
</protein>
<evidence type="ECO:0000256" key="9">
    <source>
        <dbReference type="ARBA" id="ARBA00048367"/>
    </source>
</evidence>
<keyword evidence="3" id="KW-0723">Serine/threonine-protein kinase</keyword>
<dbReference type="RefSeq" id="XP_046076689.1">
    <property type="nucleotide sequence ID" value="XM_046215169.1"/>
</dbReference>
<dbReference type="PANTHER" id="PTHR24056:SF107">
    <property type="entry name" value="CYCLIN-DEPENDENT KINASE 11A-RELATED"/>
    <property type="match status" value="1"/>
</dbReference>
<dbReference type="GO" id="GO:0005634">
    <property type="term" value="C:nucleus"/>
    <property type="evidence" value="ECO:0007669"/>
    <property type="project" value="TreeGrafter"/>
</dbReference>
<dbReference type="SUPFAM" id="SSF56112">
    <property type="entry name" value="Protein kinase-like (PK-like)"/>
    <property type="match status" value="1"/>
</dbReference>
<dbReference type="InterPro" id="IPR008271">
    <property type="entry name" value="Ser/Thr_kinase_AS"/>
</dbReference>
<evidence type="ECO:0000256" key="7">
    <source>
        <dbReference type="ARBA" id="ARBA00022840"/>
    </source>
</evidence>
<feature type="compositionally biased region" description="Basic and acidic residues" evidence="10">
    <location>
        <begin position="52"/>
        <end position="64"/>
    </location>
</feature>
<evidence type="ECO:0000256" key="2">
    <source>
        <dbReference type="ARBA" id="ARBA00012425"/>
    </source>
</evidence>
<keyword evidence="13" id="KW-1185">Reference proteome</keyword>
<dbReference type="GO" id="GO:0007346">
    <property type="term" value="P:regulation of mitotic cell cycle"/>
    <property type="evidence" value="ECO:0007669"/>
    <property type="project" value="TreeGrafter"/>
</dbReference>
<dbReference type="Gene3D" id="3.30.200.20">
    <property type="entry name" value="Phosphorylase Kinase, domain 1"/>
    <property type="match status" value="1"/>
</dbReference>
<proteinExistence type="inferred from homology"/>
<evidence type="ECO:0000256" key="10">
    <source>
        <dbReference type="SAM" id="MobiDB-lite"/>
    </source>
</evidence>
<accession>A0AAD4Q4V8</accession>
<feature type="domain" description="Protein kinase" evidence="11">
    <location>
        <begin position="106"/>
        <end position="400"/>
    </location>
</feature>
<dbReference type="EC" id="2.7.11.22" evidence="2"/>
<feature type="compositionally biased region" description="Basic and acidic residues" evidence="10">
    <location>
        <begin position="428"/>
        <end position="441"/>
    </location>
</feature>
<comment type="catalytic activity">
    <reaction evidence="8">
        <text>L-threonyl-[protein] + ATP = O-phospho-L-threonyl-[protein] + ADP + H(+)</text>
        <dbReference type="Rhea" id="RHEA:46608"/>
        <dbReference type="Rhea" id="RHEA-COMP:11060"/>
        <dbReference type="Rhea" id="RHEA-COMP:11605"/>
        <dbReference type="ChEBI" id="CHEBI:15378"/>
        <dbReference type="ChEBI" id="CHEBI:30013"/>
        <dbReference type="ChEBI" id="CHEBI:30616"/>
        <dbReference type="ChEBI" id="CHEBI:61977"/>
        <dbReference type="ChEBI" id="CHEBI:456216"/>
        <dbReference type="EC" id="2.7.11.22"/>
    </reaction>
</comment>
<keyword evidence="4" id="KW-0808">Transferase</keyword>
<comment type="similarity">
    <text evidence="1">Belongs to the protein kinase superfamily. CMGC Ser/Thr protein kinase family. CDC2/CDKX subfamily.</text>
</comment>
<organism evidence="12 13">
    <name type="scientific">Talaromyces proteolyticus</name>
    <dbReference type="NCBI Taxonomy" id="1131652"/>
    <lineage>
        <taxon>Eukaryota</taxon>
        <taxon>Fungi</taxon>
        <taxon>Dikarya</taxon>
        <taxon>Ascomycota</taxon>
        <taxon>Pezizomycotina</taxon>
        <taxon>Eurotiomycetes</taxon>
        <taxon>Eurotiomycetidae</taxon>
        <taxon>Eurotiales</taxon>
        <taxon>Trichocomaceae</taxon>
        <taxon>Talaromyces</taxon>
        <taxon>Talaromyces sect. Bacilispori</taxon>
    </lineage>
</organism>
<feature type="compositionally biased region" description="Basic and acidic residues" evidence="10">
    <location>
        <begin position="23"/>
        <end position="43"/>
    </location>
</feature>
<keyword evidence="7" id="KW-0067">ATP-binding</keyword>
<dbReference type="GeneID" id="70245456"/>
<dbReference type="GO" id="GO:0004693">
    <property type="term" value="F:cyclin-dependent protein serine/threonine kinase activity"/>
    <property type="evidence" value="ECO:0007669"/>
    <property type="project" value="UniProtKB-EC"/>
</dbReference>
<reference evidence="12" key="1">
    <citation type="submission" date="2021-12" db="EMBL/GenBank/DDBJ databases">
        <title>Convergent genome expansion in fungi linked to evolution of root-endophyte symbiosis.</title>
        <authorList>
            <consortium name="DOE Joint Genome Institute"/>
            <person name="Ke Y.-H."/>
            <person name="Bonito G."/>
            <person name="Liao H.-L."/>
            <person name="Looney B."/>
            <person name="Rojas-Flechas A."/>
            <person name="Nash J."/>
            <person name="Hameed K."/>
            <person name="Schadt C."/>
            <person name="Martin F."/>
            <person name="Crous P.W."/>
            <person name="Miettinen O."/>
            <person name="Magnuson J.K."/>
            <person name="Labbe J."/>
            <person name="Jacobson D."/>
            <person name="Doktycz M.J."/>
            <person name="Veneault-Fourrey C."/>
            <person name="Kuo A."/>
            <person name="Mondo S."/>
            <person name="Calhoun S."/>
            <person name="Riley R."/>
            <person name="Ohm R."/>
            <person name="LaButti K."/>
            <person name="Andreopoulos B."/>
            <person name="Pangilinan J."/>
            <person name="Nolan M."/>
            <person name="Tritt A."/>
            <person name="Clum A."/>
            <person name="Lipzen A."/>
            <person name="Daum C."/>
            <person name="Barry K."/>
            <person name="Grigoriev I.V."/>
            <person name="Vilgalys R."/>
        </authorList>
    </citation>
    <scope>NUCLEOTIDE SEQUENCE</scope>
    <source>
        <strain evidence="12">PMI_201</strain>
    </source>
</reference>
<dbReference type="PROSITE" id="PS00108">
    <property type="entry name" value="PROTEIN_KINASE_ST"/>
    <property type="match status" value="1"/>
</dbReference>
<comment type="caution">
    <text evidence="12">The sequence shown here is derived from an EMBL/GenBank/DDBJ whole genome shotgun (WGS) entry which is preliminary data.</text>
</comment>